<evidence type="ECO:0000256" key="3">
    <source>
        <dbReference type="ARBA" id="ARBA00022833"/>
    </source>
</evidence>
<accession>A0A7R9KGP1</accession>
<organism evidence="8">
    <name type="scientific">Medioppia subpectinata</name>
    <dbReference type="NCBI Taxonomy" id="1979941"/>
    <lineage>
        <taxon>Eukaryota</taxon>
        <taxon>Metazoa</taxon>
        <taxon>Ecdysozoa</taxon>
        <taxon>Arthropoda</taxon>
        <taxon>Chelicerata</taxon>
        <taxon>Arachnida</taxon>
        <taxon>Acari</taxon>
        <taxon>Acariformes</taxon>
        <taxon>Sarcoptiformes</taxon>
        <taxon>Oribatida</taxon>
        <taxon>Brachypylina</taxon>
        <taxon>Oppioidea</taxon>
        <taxon>Oppiidae</taxon>
        <taxon>Medioppia</taxon>
    </lineage>
</organism>
<evidence type="ECO:0000313" key="9">
    <source>
        <dbReference type="Proteomes" id="UP000759131"/>
    </source>
</evidence>
<keyword evidence="9" id="KW-1185">Reference proteome</keyword>
<evidence type="ECO:0000256" key="2">
    <source>
        <dbReference type="ARBA" id="ARBA00022771"/>
    </source>
</evidence>
<feature type="compositionally biased region" description="Basic and acidic residues" evidence="5">
    <location>
        <begin position="420"/>
        <end position="433"/>
    </location>
</feature>
<dbReference type="AlphaFoldDB" id="A0A7R9KGP1"/>
<dbReference type="OrthoDB" id="6765433at2759"/>
<dbReference type="InterPro" id="IPR013087">
    <property type="entry name" value="Znf_C2H2_type"/>
</dbReference>
<dbReference type="Pfam" id="PF13639">
    <property type="entry name" value="zf-RING_2"/>
    <property type="match status" value="1"/>
</dbReference>
<dbReference type="Gene3D" id="3.30.40.10">
    <property type="entry name" value="Zinc/RING finger domain, C3HC4 (zinc finger)"/>
    <property type="match status" value="1"/>
</dbReference>
<dbReference type="SMART" id="SM00184">
    <property type="entry name" value="RING"/>
    <property type="match status" value="1"/>
</dbReference>
<dbReference type="Proteomes" id="UP000759131">
    <property type="component" value="Unassembled WGS sequence"/>
</dbReference>
<dbReference type="EMBL" id="CAJPIZ010001137">
    <property type="protein sequence ID" value="CAG2102947.1"/>
    <property type="molecule type" value="Genomic_DNA"/>
</dbReference>
<evidence type="ECO:0000256" key="5">
    <source>
        <dbReference type="SAM" id="MobiDB-lite"/>
    </source>
</evidence>
<dbReference type="PROSITE" id="PS00028">
    <property type="entry name" value="ZINC_FINGER_C2H2_1"/>
    <property type="match status" value="2"/>
</dbReference>
<dbReference type="SMART" id="SM00355">
    <property type="entry name" value="ZnF_C2H2"/>
    <property type="match status" value="3"/>
</dbReference>
<feature type="domain" description="RING-type" evidence="6">
    <location>
        <begin position="719"/>
        <end position="762"/>
    </location>
</feature>
<dbReference type="PROSITE" id="PS50089">
    <property type="entry name" value="ZF_RING_2"/>
    <property type="match status" value="1"/>
</dbReference>
<feature type="region of interest" description="Disordered" evidence="5">
    <location>
        <begin position="190"/>
        <end position="209"/>
    </location>
</feature>
<evidence type="ECO:0000256" key="1">
    <source>
        <dbReference type="ARBA" id="ARBA00022723"/>
    </source>
</evidence>
<dbReference type="PROSITE" id="PS50157">
    <property type="entry name" value="ZINC_FINGER_C2H2_2"/>
    <property type="match status" value="2"/>
</dbReference>
<dbReference type="GO" id="GO:0008270">
    <property type="term" value="F:zinc ion binding"/>
    <property type="evidence" value="ECO:0007669"/>
    <property type="project" value="UniProtKB-KW"/>
</dbReference>
<dbReference type="SUPFAM" id="SSF57850">
    <property type="entry name" value="RING/U-box"/>
    <property type="match status" value="1"/>
</dbReference>
<dbReference type="EMBL" id="OC855712">
    <property type="protein sequence ID" value="CAD7622517.1"/>
    <property type="molecule type" value="Genomic_DNA"/>
</dbReference>
<evidence type="ECO:0000256" key="4">
    <source>
        <dbReference type="PROSITE-ProRule" id="PRU00042"/>
    </source>
</evidence>
<protein>
    <submittedName>
        <fullName evidence="8">Uncharacterized protein</fullName>
    </submittedName>
</protein>
<feature type="region of interest" description="Disordered" evidence="5">
    <location>
        <begin position="420"/>
        <end position="448"/>
    </location>
</feature>
<dbReference type="InterPro" id="IPR013083">
    <property type="entry name" value="Znf_RING/FYVE/PHD"/>
</dbReference>
<dbReference type="PANTHER" id="PTHR45969">
    <property type="entry name" value="RING ZINC FINGER PROTEIN-RELATED"/>
    <property type="match status" value="1"/>
</dbReference>
<dbReference type="CDD" id="cd16454">
    <property type="entry name" value="RING-H2_PA-TM-RING"/>
    <property type="match status" value="1"/>
</dbReference>
<dbReference type="PANTHER" id="PTHR45969:SF69">
    <property type="entry name" value="FINGER DOMAIN PROTEIN, PUTATIVE (AFU_ORTHOLOGUE AFUA_3G12190)-RELATED"/>
    <property type="match status" value="1"/>
</dbReference>
<feature type="domain" description="C2H2-type" evidence="7">
    <location>
        <begin position="586"/>
        <end position="615"/>
    </location>
</feature>
<reference evidence="8" key="1">
    <citation type="submission" date="2020-11" db="EMBL/GenBank/DDBJ databases">
        <authorList>
            <person name="Tran Van P."/>
        </authorList>
    </citation>
    <scope>NUCLEOTIDE SEQUENCE</scope>
</reference>
<dbReference type="GO" id="GO:0016567">
    <property type="term" value="P:protein ubiquitination"/>
    <property type="evidence" value="ECO:0007669"/>
    <property type="project" value="TreeGrafter"/>
</dbReference>
<name>A0A7R9KGP1_9ACAR</name>
<dbReference type="GO" id="GO:0061630">
    <property type="term" value="F:ubiquitin protein ligase activity"/>
    <property type="evidence" value="ECO:0007669"/>
    <property type="project" value="TreeGrafter"/>
</dbReference>
<gene>
    <name evidence="8" type="ORF">OSB1V03_LOCUS2980</name>
</gene>
<keyword evidence="1" id="KW-0479">Metal-binding</keyword>
<evidence type="ECO:0000259" key="6">
    <source>
        <dbReference type="PROSITE" id="PS50089"/>
    </source>
</evidence>
<feature type="domain" description="C2H2-type" evidence="7">
    <location>
        <begin position="551"/>
        <end position="581"/>
    </location>
</feature>
<dbReference type="InterPro" id="IPR001841">
    <property type="entry name" value="Znf_RING"/>
</dbReference>
<dbReference type="Gene3D" id="3.30.160.60">
    <property type="entry name" value="Classic Zinc Finger"/>
    <property type="match status" value="1"/>
</dbReference>
<evidence type="ECO:0000313" key="8">
    <source>
        <dbReference type="EMBL" id="CAD7622517.1"/>
    </source>
</evidence>
<feature type="compositionally biased region" description="Low complexity" evidence="5">
    <location>
        <begin position="200"/>
        <end position="209"/>
    </location>
</feature>
<evidence type="ECO:0000259" key="7">
    <source>
        <dbReference type="PROSITE" id="PS50157"/>
    </source>
</evidence>
<keyword evidence="2 4" id="KW-0863">Zinc-finger</keyword>
<keyword evidence="3" id="KW-0862">Zinc</keyword>
<proteinExistence type="predicted"/>
<sequence length="793" mass="89264">MTTNPILVLLSVNTLCPEVEDYWLPIPPDLKTMSHLKQHILITESIGGSADDIGLYLENGLLRDNTSIDCLRGRDYIEIRAKPAAKRWINSSADNTCEQKRRKRVDNECVTIDDCDDTCVGNGSGVSTARRIDSLSHILSAKTTRDTVAEVIESVIERQRSSDPMDSQSQASGNDNALYDVTGIDFGCHPITDPSETDSDSSVSLATSSESESLNVNRVRLSPEETLCSEVEDYWLSIPSELKTINGLKRLVMITESMCGSGDDIGLYLESGLLRDNTSICDVLRDRDRIEIRVKLAAKRRISSSLDNTSEHKRRKGSGIECATINDSADESLDSGSNVLSLERNQIQRNVTSAEESTLQYLSDMQKNDSSDPMGIQSIIANQIRQIRTDSSASVATNYFQSVGKVAKISDINRESDVKVDNKLEKSENKDNAKSAPEVNGCESRGSATGQHSLYHLTDHKHISFDSMYNAFMKPTDWLPPQRSSTPLAPKSCDAREKRMEITAPIGSSESVAQPSVAVYRCDWPDCGYTTTDGQWKLTRHRSGHLIANRFKCAIVGCDQTFRYKWQKNKHHLIVHPNDFPYIPWIRCPQNGCSYAVKRHSDMNKHLKIHFNTRHHIRTTRMSSNSLSISVSVKALRPKVLYWFTFTIPPAVKTITQLKQYILAIESIDINLDDVELYRNDGPLCDNSSIGDVIRDNDFIKIMPKCGDKKLNNSSLATCCICLDPFDSRGGAEDRTMWCNHRFHKSCIDQWLEKHIMCPLCRQSLIPQLCTEEVFTRRRWPTVTPGRYYRSNH</sequence>